<proteinExistence type="predicted"/>
<dbReference type="KEGG" id="amuc:Pan181_09740"/>
<dbReference type="InterPro" id="IPR029475">
    <property type="entry name" value="DUF6807"/>
</dbReference>
<accession>A0A518AJ78</accession>
<name>A0A518AJ78_9BACT</name>
<feature type="signal peptide" evidence="1">
    <location>
        <begin position="1"/>
        <end position="26"/>
    </location>
</feature>
<protein>
    <recommendedName>
        <fullName evidence="4">Methane oxygenase PmoA</fullName>
    </recommendedName>
</protein>
<dbReference type="OrthoDB" id="242279at2"/>
<organism evidence="2 3">
    <name type="scientific">Aeoliella mucimassa</name>
    <dbReference type="NCBI Taxonomy" id="2527972"/>
    <lineage>
        <taxon>Bacteria</taxon>
        <taxon>Pseudomonadati</taxon>
        <taxon>Planctomycetota</taxon>
        <taxon>Planctomycetia</taxon>
        <taxon>Pirellulales</taxon>
        <taxon>Lacipirellulaceae</taxon>
        <taxon>Aeoliella</taxon>
    </lineage>
</organism>
<dbReference type="Proteomes" id="UP000315750">
    <property type="component" value="Chromosome"/>
</dbReference>
<evidence type="ECO:0000256" key="1">
    <source>
        <dbReference type="SAM" id="SignalP"/>
    </source>
</evidence>
<feature type="chain" id="PRO_5021996660" description="Methane oxygenase PmoA" evidence="1">
    <location>
        <begin position="27"/>
        <end position="324"/>
    </location>
</feature>
<dbReference type="EMBL" id="CP036278">
    <property type="protein sequence ID" value="QDU54791.1"/>
    <property type="molecule type" value="Genomic_DNA"/>
</dbReference>
<dbReference type="Pfam" id="PF14100">
    <property type="entry name" value="DUF6807"/>
    <property type="match status" value="1"/>
</dbReference>
<keyword evidence="3" id="KW-1185">Reference proteome</keyword>
<dbReference type="AlphaFoldDB" id="A0A518AJ78"/>
<gene>
    <name evidence="2" type="ORF">Pan181_09740</name>
</gene>
<evidence type="ECO:0008006" key="4">
    <source>
        <dbReference type="Google" id="ProtNLM"/>
    </source>
</evidence>
<reference evidence="2 3" key="1">
    <citation type="submission" date="2019-02" db="EMBL/GenBank/DDBJ databases">
        <title>Deep-cultivation of Planctomycetes and their phenomic and genomic characterization uncovers novel biology.</title>
        <authorList>
            <person name="Wiegand S."/>
            <person name="Jogler M."/>
            <person name="Boedeker C."/>
            <person name="Pinto D."/>
            <person name="Vollmers J."/>
            <person name="Rivas-Marin E."/>
            <person name="Kohn T."/>
            <person name="Peeters S.H."/>
            <person name="Heuer A."/>
            <person name="Rast P."/>
            <person name="Oberbeckmann S."/>
            <person name="Bunk B."/>
            <person name="Jeske O."/>
            <person name="Meyerdierks A."/>
            <person name="Storesund J.E."/>
            <person name="Kallscheuer N."/>
            <person name="Luecker S."/>
            <person name="Lage O.M."/>
            <person name="Pohl T."/>
            <person name="Merkel B.J."/>
            <person name="Hornburger P."/>
            <person name="Mueller R.-W."/>
            <person name="Bruemmer F."/>
            <person name="Labrenz M."/>
            <person name="Spormann A.M."/>
            <person name="Op den Camp H."/>
            <person name="Overmann J."/>
            <person name="Amann R."/>
            <person name="Jetten M.S.M."/>
            <person name="Mascher T."/>
            <person name="Medema M.H."/>
            <person name="Devos D.P."/>
            <person name="Kaster A.-K."/>
            <person name="Ovreas L."/>
            <person name="Rohde M."/>
            <person name="Galperin M.Y."/>
            <person name="Jogler C."/>
        </authorList>
    </citation>
    <scope>NUCLEOTIDE SEQUENCE [LARGE SCALE GENOMIC DNA]</scope>
    <source>
        <strain evidence="2 3">Pan181</strain>
    </source>
</reference>
<keyword evidence="1" id="KW-0732">Signal</keyword>
<evidence type="ECO:0000313" key="2">
    <source>
        <dbReference type="EMBL" id="QDU54791.1"/>
    </source>
</evidence>
<evidence type="ECO:0000313" key="3">
    <source>
        <dbReference type="Proteomes" id="UP000315750"/>
    </source>
</evidence>
<dbReference type="RefSeq" id="WP_145245719.1">
    <property type="nucleotide sequence ID" value="NZ_CP036278.1"/>
</dbReference>
<sequence precursor="true">MMRVPCNLYRLAFITLAIGIASPIFAAELGVKLDDDGAAITIDGELFTKYLTDGGNKPILFPVIGPTGEPVTRNYPIKPAVEHEKKDHPHHRSIWFGYEGINGLNFWHEPKELDKLAEHDGKQVHKKFSKIELDGETVLIVAENDYVDRNDKVVAKDERTLRFGVDGDMRWIDYTIKLWSPEGPLVIGDTKEGAFAVRVAGTMKVTEKLGGTILNSHGDVDTEAWGKPASWVDYSGPVKDDVVGIAILAHPSSLKAEPRWHVRDYGLFASNPIGASNYSGGAETGGLERAEGEPIVLRHRIVLHKGNSEQAKIAEVYEAYSKTE</sequence>